<comment type="caution">
    <text evidence="2">The sequence shown here is derived from an EMBL/GenBank/DDBJ whole genome shotgun (WGS) entry which is preliminary data.</text>
</comment>
<protein>
    <submittedName>
        <fullName evidence="2">Uncharacterized protein</fullName>
    </submittedName>
</protein>
<keyword evidence="1" id="KW-0812">Transmembrane</keyword>
<dbReference type="EMBL" id="CBTJ020000019">
    <property type="protein sequence ID" value="CDI01196.1"/>
    <property type="molecule type" value="Genomic_DNA"/>
</dbReference>
<evidence type="ECO:0000313" key="2">
    <source>
        <dbReference type="EMBL" id="CDI01196.1"/>
    </source>
</evidence>
<gene>
    <name evidence="2" type="ORF">BN873_140019</name>
</gene>
<keyword evidence="1" id="KW-1133">Transmembrane helix</keyword>
<dbReference type="Proteomes" id="UP000035760">
    <property type="component" value="Unassembled WGS sequence"/>
</dbReference>
<dbReference type="STRING" id="1400863.BN873_140019"/>
<organism evidence="2 3">
    <name type="scientific">Candidatus Competibacter denitrificans Run_A_D11</name>
    <dbReference type="NCBI Taxonomy" id="1400863"/>
    <lineage>
        <taxon>Bacteria</taxon>
        <taxon>Pseudomonadati</taxon>
        <taxon>Pseudomonadota</taxon>
        <taxon>Gammaproteobacteria</taxon>
        <taxon>Candidatus Competibacteraceae</taxon>
        <taxon>Candidatus Competibacter</taxon>
    </lineage>
</organism>
<name>W6M1D1_9GAMM</name>
<feature type="transmembrane region" description="Helical" evidence="1">
    <location>
        <begin position="49"/>
        <end position="68"/>
    </location>
</feature>
<keyword evidence="3" id="KW-1185">Reference proteome</keyword>
<reference evidence="2" key="2">
    <citation type="submission" date="2014-03" db="EMBL/GenBank/DDBJ databases">
        <title>Candidatus Competibacter-lineage genomes retrieved from metagenomes reveal functional metabolic diversity.</title>
        <authorList>
            <person name="McIlroy S.J."/>
            <person name="Albertsen M."/>
            <person name="Andresen E.K."/>
            <person name="Saunders A.M."/>
            <person name="Kristiansen R."/>
            <person name="Stokholm-Bjerregaard M."/>
            <person name="Nielsen K.L."/>
            <person name="Nielsen P.H."/>
        </authorList>
    </citation>
    <scope>NUCLEOTIDE SEQUENCE</scope>
    <source>
        <strain evidence="2">Run_A_D11</strain>
    </source>
</reference>
<evidence type="ECO:0000313" key="3">
    <source>
        <dbReference type="Proteomes" id="UP000035760"/>
    </source>
</evidence>
<accession>W6M1D1</accession>
<evidence type="ECO:0000256" key="1">
    <source>
        <dbReference type="SAM" id="Phobius"/>
    </source>
</evidence>
<sequence>MQTTEGKSPCRDQQREEKLNGRYFPGDLFCAHDRIGSNSLGAVSRGHSYNYGCLFLVFLFYATVERFFKNSLPDLS</sequence>
<reference evidence="2" key="1">
    <citation type="submission" date="2013-07" db="EMBL/GenBank/DDBJ databases">
        <authorList>
            <person name="McIlroy S."/>
        </authorList>
    </citation>
    <scope>NUCLEOTIDE SEQUENCE [LARGE SCALE GENOMIC DNA]</scope>
    <source>
        <strain evidence="2">Run_A_D11</strain>
    </source>
</reference>
<dbReference type="AlphaFoldDB" id="W6M1D1"/>
<proteinExistence type="predicted"/>
<keyword evidence="1" id="KW-0472">Membrane</keyword>